<feature type="transmembrane region" description="Helical" evidence="1">
    <location>
        <begin position="51"/>
        <end position="74"/>
    </location>
</feature>
<reference evidence="2 3" key="1">
    <citation type="journal article" date="2021" name="Elife">
        <title>Chloroplast acquisition without the gene transfer in kleptoplastic sea slugs, Plakobranchus ocellatus.</title>
        <authorList>
            <person name="Maeda T."/>
            <person name="Takahashi S."/>
            <person name="Yoshida T."/>
            <person name="Shimamura S."/>
            <person name="Takaki Y."/>
            <person name="Nagai Y."/>
            <person name="Toyoda A."/>
            <person name="Suzuki Y."/>
            <person name="Arimoto A."/>
            <person name="Ishii H."/>
            <person name="Satoh N."/>
            <person name="Nishiyama T."/>
            <person name="Hasebe M."/>
            <person name="Maruyama T."/>
            <person name="Minagawa J."/>
            <person name="Obokata J."/>
            <person name="Shigenobu S."/>
        </authorList>
    </citation>
    <scope>NUCLEOTIDE SEQUENCE [LARGE SCALE GENOMIC DNA]</scope>
</reference>
<sequence length="112" mass="12341">MRIGIVFKMQTVNKTANLVLSSASPTILHTYRATWRNGLQAVTRGRTMSRAFILIITLSFVMADRAVSLLSPIFSLSDAKLDPARRSSNIPISLLPLPNASVCKQCGKFKTF</sequence>
<dbReference type="AlphaFoldDB" id="A0AAV4DFZ6"/>
<comment type="caution">
    <text evidence="2">The sequence shown here is derived from an EMBL/GenBank/DDBJ whole genome shotgun (WGS) entry which is preliminary data.</text>
</comment>
<proteinExistence type="predicted"/>
<keyword evidence="3" id="KW-1185">Reference proteome</keyword>
<keyword evidence="1" id="KW-0472">Membrane</keyword>
<accession>A0AAV4DFZ6</accession>
<evidence type="ECO:0000313" key="3">
    <source>
        <dbReference type="Proteomes" id="UP000735302"/>
    </source>
</evidence>
<name>A0AAV4DFZ6_9GAST</name>
<dbReference type="EMBL" id="BLXT01007821">
    <property type="protein sequence ID" value="GFO42937.1"/>
    <property type="molecule type" value="Genomic_DNA"/>
</dbReference>
<protein>
    <submittedName>
        <fullName evidence="2">Uncharacterized protein</fullName>
    </submittedName>
</protein>
<keyword evidence="1" id="KW-1133">Transmembrane helix</keyword>
<evidence type="ECO:0000313" key="2">
    <source>
        <dbReference type="EMBL" id="GFO42937.1"/>
    </source>
</evidence>
<dbReference type="Proteomes" id="UP000735302">
    <property type="component" value="Unassembled WGS sequence"/>
</dbReference>
<organism evidence="2 3">
    <name type="scientific">Plakobranchus ocellatus</name>
    <dbReference type="NCBI Taxonomy" id="259542"/>
    <lineage>
        <taxon>Eukaryota</taxon>
        <taxon>Metazoa</taxon>
        <taxon>Spiralia</taxon>
        <taxon>Lophotrochozoa</taxon>
        <taxon>Mollusca</taxon>
        <taxon>Gastropoda</taxon>
        <taxon>Heterobranchia</taxon>
        <taxon>Euthyneura</taxon>
        <taxon>Panpulmonata</taxon>
        <taxon>Sacoglossa</taxon>
        <taxon>Placobranchoidea</taxon>
        <taxon>Plakobranchidae</taxon>
        <taxon>Plakobranchus</taxon>
    </lineage>
</organism>
<gene>
    <name evidence="2" type="ORF">PoB_006944200</name>
</gene>
<keyword evidence="1" id="KW-0812">Transmembrane</keyword>
<evidence type="ECO:0000256" key="1">
    <source>
        <dbReference type="SAM" id="Phobius"/>
    </source>
</evidence>